<evidence type="ECO:0000256" key="3">
    <source>
        <dbReference type="SAM" id="MobiDB-lite"/>
    </source>
</evidence>
<dbReference type="InterPro" id="IPR014001">
    <property type="entry name" value="Helicase_ATP-bd"/>
</dbReference>
<evidence type="ECO:0000256" key="2">
    <source>
        <dbReference type="ARBA" id="ARBA00022840"/>
    </source>
</evidence>
<dbReference type="InterPro" id="IPR001650">
    <property type="entry name" value="Helicase_C-like"/>
</dbReference>
<dbReference type="PANTHER" id="PTHR47957">
    <property type="entry name" value="ATP-DEPENDENT HELICASE HRQ1"/>
    <property type="match status" value="1"/>
</dbReference>
<feature type="compositionally biased region" description="Basic and acidic residues" evidence="3">
    <location>
        <begin position="270"/>
        <end position="294"/>
    </location>
</feature>
<comment type="caution">
    <text evidence="5">The sequence shown here is derived from an EMBL/GenBank/DDBJ whole genome shotgun (WGS) entry which is preliminary data.</text>
</comment>
<dbReference type="InterPro" id="IPR027417">
    <property type="entry name" value="P-loop_NTPase"/>
</dbReference>
<feature type="region of interest" description="Disordered" evidence="3">
    <location>
        <begin position="270"/>
        <end position="295"/>
    </location>
</feature>
<dbReference type="GO" id="GO:0004386">
    <property type="term" value="F:helicase activity"/>
    <property type="evidence" value="ECO:0007669"/>
    <property type="project" value="UniProtKB-KW"/>
</dbReference>
<feature type="domain" description="Helicase ATP-binding" evidence="4">
    <location>
        <begin position="108"/>
        <end position="423"/>
    </location>
</feature>
<dbReference type="EMBL" id="JBELQE010000085">
    <property type="protein sequence ID" value="MER2251515.1"/>
    <property type="molecule type" value="Genomic_DNA"/>
</dbReference>
<evidence type="ECO:0000259" key="4">
    <source>
        <dbReference type="PROSITE" id="PS51192"/>
    </source>
</evidence>
<keyword evidence="5" id="KW-0378">Hydrolase</keyword>
<dbReference type="Pfam" id="PF00270">
    <property type="entry name" value="DEAD"/>
    <property type="match status" value="1"/>
</dbReference>
<dbReference type="InterPro" id="IPR011545">
    <property type="entry name" value="DEAD/DEAH_box_helicase_dom"/>
</dbReference>
<gene>
    <name evidence="5" type="ORF">ABS772_16485</name>
</gene>
<dbReference type="Gene3D" id="3.40.50.300">
    <property type="entry name" value="P-loop containing nucleotide triphosphate hydrolases"/>
    <property type="match status" value="3"/>
</dbReference>
<dbReference type="PROSITE" id="PS51192">
    <property type="entry name" value="HELICASE_ATP_BIND_1"/>
    <property type="match status" value="1"/>
</dbReference>
<keyword evidence="1" id="KW-0547">Nucleotide-binding</keyword>
<dbReference type="Pfam" id="PF00271">
    <property type="entry name" value="Helicase_C"/>
    <property type="match status" value="1"/>
</dbReference>
<evidence type="ECO:0000256" key="1">
    <source>
        <dbReference type="ARBA" id="ARBA00022741"/>
    </source>
</evidence>
<evidence type="ECO:0000313" key="5">
    <source>
        <dbReference type="EMBL" id="MER2251515.1"/>
    </source>
</evidence>
<organism evidence="5 6">
    <name type="scientific">Methylorubrum podarium</name>
    <dbReference type="NCBI Taxonomy" id="200476"/>
    <lineage>
        <taxon>Bacteria</taxon>
        <taxon>Pseudomonadati</taxon>
        <taxon>Pseudomonadota</taxon>
        <taxon>Alphaproteobacteria</taxon>
        <taxon>Hyphomicrobiales</taxon>
        <taxon>Methylobacteriaceae</taxon>
        <taxon>Methylorubrum</taxon>
    </lineage>
</organism>
<dbReference type="RefSeq" id="WP_350395895.1">
    <property type="nucleotide sequence ID" value="NZ_JBELQE010000085.1"/>
</dbReference>
<dbReference type="SMART" id="SM00487">
    <property type="entry name" value="DEXDc"/>
    <property type="match status" value="1"/>
</dbReference>
<reference evidence="5 6" key="1">
    <citation type="submission" date="2024-06" db="EMBL/GenBank/DDBJ databases">
        <authorList>
            <person name="Campbell A.G."/>
        </authorList>
    </citation>
    <scope>NUCLEOTIDE SEQUENCE [LARGE SCALE GENOMIC DNA]</scope>
    <source>
        <strain evidence="5 6">EM12</strain>
    </source>
</reference>
<sequence length="1950" mass="217133">MRDFFVSYIETAFRIADKDTADERRRLLEETDVLSTEPLVEPVLRYRESKTKLEDLIGTDILDPLDEKGQTAFVELALSGLFSGQPSAGPVKRKSEYAPYTHQVKMLERGIRPGLPSIVTSGTGSGKTESFMLPILASLSNEAIQWPRPSAGYLENHWWRPDRRFDATKRQRTGENRPAAVRALILYPMNALVADQMVRLRKALDSDEAREIMEERFDGNRIFFGHYTGETPVTGHLRHPRLHAEEFEKQRRSRRLGRLRQAMKRFDEDQRAAIDHDSHAAEEARKAGKPKPEKTSFIFPALDGGEMVSRWDMQHAPPDIMVTNASMLGAMLAREVEDPIFDQTRTWIANDPEAYFYLVFDELHLVRGSAGTEVSFLVKSLLTRLGLDSPEHRHKLRILASSASLPMEDERGEQSRRYLRDLFAPFGTFSSKTDGGSLDTDFWKGCVVPGDPETPPPLDAKLPRKPFEDLLVAAGGTGQLIADFPKADAEIDALRNVGAALGVHESNADALAGKVAGKAASALAAACVSAGTSRATPTSEIGEAVFGSPAPDAVRGLLLARAIPDSALWKAQAPKGTPSFRVHTFIRNVEGLFGAPAAGGGQKVKFSDLTIVRGVSHGKARNGSEKGARLFEMLYCEACGDLFLGGQRGEPADTAEEFELLPSAADLESAPDRGAPELYDRMSFDQFAVFWPSEVEPFNAENNWDRWDRATLDTRTGVVSTKGENDRPGILHGRIYFQHPDPKKDPSKRSAQPFCCPRCGTDYAARPSTMRQSPIRAFRTGFTKASQLVATEMFELLHAIGSQPKSIIFSDSRQDAANQSLEIERLHLRDLRREIFVTAAIKLMKEAEAKQVPEAEKLRISNELMKQGVDGMNKLMGLMAEWAKADKSVVDVSTGKVKIDRLLQFKDDDGGSESPISYVASEYVRLGIHPFDELGRKGVGDRPWYDAFELDNGKVRYAPSLSAVERAKVGTAILEAQSELVEDVIFSNTFFAMEETGLGYPSVRHDASRETDELDAWLRVFAGVYRVQENKYFNPQNIKQWTDYSTVNRKKVKRFAEDVFGQDQAPARFNEVIQKMDTIGHNNCVVNVGKLYIRVSKMGDPFWRCVSCERIHLHRGVGYCTRCRKALPEEHSGNVERLWESNFLGKRIVRGRGDEVARFGLKCEELTGQTDDFGDRLRRFKDILVGTSGKPPTPLQRLAANIDLLSVTTTMEVGIDIGSLQTVLQANMPPQRFNYQQRVGRAGRRGQAFSFVTTFCRGRSHDEYYFRNPRAITGDPPPPPFLAVDHLPIPQRLLRKVWLRAAFAHLRSNCQAAGEDYPGDRLTPPDVHGEFVPTDEFYADGSAWPERLRSALNHTRPEMVRFVEASIIGDRQRERLLHDAQADAVVAEIMELAAQRPQGRAGLAQFLAERGKLPMYGMPTRVRLLYTGLAPETGRGPLQDRDFEWSTMDRDVELAVFEYAPGAVLTKDKMKHRVIGFTGTLPEPEKQGNLIDVGTPLGNWFTEEAYVAKCPSCGSASYRHLNPDEGIECDDCNEQVPPENFIRYVTPTAFRTDFRPEGTEVDEVGTMSTRTVATVLHEGEKTQCGPIKVWSGAGVTVIHLNDGPEGDDGTPQRFGVDHLTDTWVQREFRFAKATPLELQAVDPTISKANEPSRWKNSLGQEGPFGLASRKETDALYIELTQFDPRLRLDLVAKQGGPAQSATAVRAAAISATHLLVQRAALLLDVAPDEFEALEPRRREGRPMLQIADTLINGSGLCRRLGEGARPEIVRLIERIVSEADRGSALAQLRAEDHHSNCKTACYRCIQQYGNRRVHNLLDWRLALSYLRAMVDPDYVCGLDNRFDAYPELSGWLERSRELASSVAAMRPGSLEVKLVGPMGLASIVQTTGRSALKMIVLHPLWRSSAADVTALIGSRPDATMRFVDTFDLERRPLKALEMARSGDVPAMVDA</sequence>
<name>A0ABV1QQ93_9HYPH</name>
<dbReference type="SMART" id="SM00490">
    <property type="entry name" value="HELICc"/>
    <property type="match status" value="1"/>
</dbReference>
<keyword evidence="6" id="KW-1185">Reference proteome</keyword>
<keyword evidence="5" id="KW-0347">Helicase</keyword>
<dbReference type="SUPFAM" id="SSF52540">
    <property type="entry name" value="P-loop containing nucleoside triphosphate hydrolases"/>
    <property type="match status" value="2"/>
</dbReference>
<keyword evidence="2" id="KW-0067">ATP-binding</keyword>
<proteinExistence type="predicted"/>
<dbReference type="PANTHER" id="PTHR47957:SF3">
    <property type="entry name" value="ATP-DEPENDENT HELICASE HRQ1"/>
    <property type="match status" value="1"/>
</dbReference>
<evidence type="ECO:0000313" key="6">
    <source>
        <dbReference type="Proteomes" id="UP001480955"/>
    </source>
</evidence>
<protein>
    <submittedName>
        <fullName evidence="5">DEAD/DEAH box helicase</fullName>
    </submittedName>
</protein>
<accession>A0ABV1QQ93</accession>
<dbReference type="Proteomes" id="UP001480955">
    <property type="component" value="Unassembled WGS sequence"/>
</dbReference>